<dbReference type="Gene3D" id="1.10.3210.10">
    <property type="entry name" value="Hypothetical protein af1432"/>
    <property type="match status" value="1"/>
</dbReference>
<evidence type="ECO:0000313" key="2">
    <source>
        <dbReference type="EMBL" id="PTQ79834.1"/>
    </source>
</evidence>
<dbReference type="RefSeq" id="WP_107762819.1">
    <property type="nucleotide sequence ID" value="NZ_QAOK01000022.1"/>
</dbReference>
<protein>
    <submittedName>
        <fullName evidence="2">Metal dependent phosphohydrolase</fullName>
    </submittedName>
</protein>
<dbReference type="Pfam" id="PF01590">
    <property type="entry name" value="GAF"/>
    <property type="match status" value="1"/>
</dbReference>
<gene>
    <name evidence="2" type="ORF">C8R21_12239</name>
</gene>
<name>A0A2T5I7N9_9PROT</name>
<dbReference type="InterPro" id="IPR003607">
    <property type="entry name" value="HD/PDEase_dom"/>
</dbReference>
<dbReference type="Pfam" id="PF13487">
    <property type="entry name" value="HD_5"/>
    <property type="match status" value="1"/>
</dbReference>
<dbReference type="PANTHER" id="PTHR45228:SF1">
    <property type="entry name" value="CYCLIC DI-GMP PHOSPHODIESTERASE TM_0186"/>
    <property type="match status" value="1"/>
</dbReference>
<dbReference type="InterPro" id="IPR029016">
    <property type="entry name" value="GAF-like_dom_sf"/>
</dbReference>
<dbReference type="PROSITE" id="PS51832">
    <property type="entry name" value="HD_GYP"/>
    <property type="match status" value="1"/>
</dbReference>
<dbReference type="GO" id="GO:0008081">
    <property type="term" value="F:phosphoric diester hydrolase activity"/>
    <property type="evidence" value="ECO:0007669"/>
    <property type="project" value="UniProtKB-ARBA"/>
</dbReference>
<dbReference type="SUPFAM" id="SSF109604">
    <property type="entry name" value="HD-domain/PDEase-like"/>
    <property type="match status" value="1"/>
</dbReference>
<dbReference type="InterPro" id="IPR003018">
    <property type="entry name" value="GAF"/>
</dbReference>
<accession>A0A2T5I7N9</accession>
<evidence type="ECO:0000259" key="1">
    <source>
        <dbReference type="PROSITE" id="PS51832"/>
    </source>
</evidence>
<evidence type="ECO:0000313" key="3">
    <source>
        <dbReference type="Proteomes" id="UP000244152"/>
    </source>
</evidence>
<dbReference type="EMBL" id="QAOK01000022">
    <property type="protein sequence ID" value="PTQ79834.1"/>
    <property type="molecule type" value="Genomic_DNA"/>
</dbReference>
<keyword evidence="2" id="KW-0378">Hydrolase</keyword>
<sequence>MPQYPDTLGALNRSAPLSDKLKSLHETLHSRFPFIDRISVVLYDPKTDDLKTFIHSSGGSSPLTLYQTKLSDTKSLRQILKTGTPRVVNDLSIFTNSKQEHTKRIVAQGYGASYTLPMYLKGEFFGFVFFNSYRKNVFNAETLHFLHVFAHLVSLVVINEFSVVRTMIATVQAAREIANLRDTETGAHLDRMSRYARIVARELAPKYAFNDEYVEYVFLFSPLHDIGKIGIPDSILLKPGLLDMNEREIMKTHTGKGRQVIDRMLVDFGIESEYVSILRNIAEHHHETLDGKGYPQGLSGDRIPMESRIVAVADVFDALTSRRPYKEAWSIDDAIGELRKLAGNKLDPDCVEALIGNRAQLEQIRNQFKEDFYG</sequence>
<dbReference type="InterPro" id="IPR052020">
    <property type="entry name" value="Cyclic_di-GMP/3'3'-cGAMP_PDE"/>
</dbReference>
<dbReference type="Gene3D" id="3.30.450.40">
    <property type="match status" value="1"/>
</dbReference>
<dbReference type="SMART" id="SM00471">
    <property type="entry name" value="HDc"/>
    <property type="match status" value="1"/>
</dbReference>
<dbReference type="SUPFAM" id="SSF55781">
    <property type="entry name" value="GAF domain-like"/>
    <property type="match status" value="1"/>
</dbReference>
<dbReference type="InterPro" id="IPR037522">
    <property type="entry name" value="HD_GYP_dom"/>
</dbReference>
<organism evidence="2 3">
    <name type="scientific">Nitrosospira multiformis</name>
    <dbReference type="NCBI Taxonomy" id="1231"/>
    <lineage>
        <taxon>Bacteria</taxon>
        <taxon>Pseudomonadati</taxon>
        <taxon>Pseudomonadota</taxon>
        <taxon>Betaproteobacteria</taxon>
        <taxon>Nitrosomonadales</taxon>
        <taxon>Nitrosomonadaceae</taxon>
        <taxon>Nitrosospira</taxon>
    </lineage>
</organism>
<reference evidence="2 3" key="1">
    <citation type="submission" date="2018-04" db="EMBL/GenBank/DDBJ databases">
        <title>Active sludge and wastewater microbial communities from Klosterneuburg, Austria.</title>
        <authorList>
            <person name="Wagner M."/>
        </authorList>
    </citation>
    <scope>NUCLEOTIDE SEQUENCE [LARGE SCALE GENOMIC DNA]</scope>
    <source>
        <strain evidence="2 3">Nl12</strain>
    </source>
</reference>
<feature type="domain" description="HD-GYP" evidence="1">
    <location>
        <begin position="163"/>
        <end position="370"/>
    </location>
</feature>
<proteinExistence type="predicted"/>
<dbReference type="CDD" id="cd00077">
    <property type="entry name" value="HDc"/>
    <property type="match status" value="1"/>
</dbReference>
<dbReference type="AlphaFoldDB" id="A0A2T5I7N9"/>
<comment type="caution">
    <text evidence="2">The sequence shown here is derived from an EMBL/GenBank/DDBJ whole genome shotgun (WGS) entry which is preliminary data.</text>
</comment>
<dbReference type="Proteomes" id="UP000244152">
    <property type="component" value="Unassembled WGS sequence"/>
</dbReference>
<dbReference type="PANTHER" id="PTHR45228">
    <property type="entry name" value="CYCLIC DI-GMP PHOSPHODIESTERASE TM_0186-RELATED"/>
    <property type="match status" value="1"/>
</dbReference>